<organism evidence="1 2">
    <name type="scientific">Mesobacillus zeae</name>
    <dbReference type="NCBI Taxonomy" id="1917180"/>
    <lineage>
        <taxon>Bacteria</taxon>
        <taxon>Bacillati</taxon>
        <taxon>Bacillota</taxon>
        <taxon>Bacilli</taxon>
        <taxon>Bacillales</taxon>
        <taxon>Bacillaceae</taxon>
        <taxon>Mesobacillus</taxon>
    </lineage>
</organism>
<protein>
    <submittedName>
        <fullName evidence="1">DUF3954 domain-containing protein</fullName>
    </submittedName>
</protein>
<gene>
    <name evidence="1" type="ORF">D1970_10760</name>
</gene>
<reference evidence="1 2" key="1">
    <citation type="submission" date="2018-08" db="EMBL/GenBank/DDBJ databases">
        <title>Bacillus jemisoniae sp. nov., Bacillus chryseoplanitiae sp. nov., Bacillus resnikiae sp. nov., and Bacillus frankliniae sp. nov., isolated from Viking spacecraft and associated surfaces.</title>
        <authorList>
            <person name="Seuylemezian A."/>
            <person name="Vaishampayan P."/>
        </authorList>
    </citation>
    <scope>NUCLEOTIDE SEQUENCE [LARGE SCALE GENOMIC DNA]</scope>
    <source>
        <strain evidence="1 2">JJ-247</strain>
    </source>
</reference>
<dbReference type="Proteomes" id="UP000265816">
    <property type="component" value="Unassembled WGS sequence"/>
</dbReference>
<evidence type="ECO:0000313" key="2">
    <source>
        <dbReference type="Proteomes" id="UP000265816"/>
    </source>
</evidence>
<dbReference type="EMBL" id="QWVT01000017">
    <property type="protein sequence ID" value="RID85072.1"/>
    <property type="molecule type" value="Genomic_DNA"/>
</dbReference>
<dbReference type="OrthoDB" id="2909155at2"/>
<sequence>MTAEIDLMKNATYIVRDGQLKQVPSPPEGYGKQIINWQGGKPCHGTLEQSLKF</sequence>
<proteinExistence type="predicted"/>
<comment type="caution">
    <text evidence="1">The sequence shown here is derived from an EMBL/GenBank/DDBJ whole genome shotgun (WGS) entry which is preliminary data.</text>
</comment>
<evidence type="ECO:0000313" key="1">
    <source>
        <dbReference type="EMBL" id="RID85072.1"/>
    </source>
</evidence>
<accession>A0A398B5D4</accession>
<dbReference type="InterPro" id="IPR025017">
    <property type="entry name" value="DUF3954"/>
</dbReference>
<name>A0A398B5D4_9BACI</name>
<dbReference type="AlphaFoldDB" id="A0A398B5D4"/>
<dbReference type="Pfam" id="PF13128">
    <property type="entry name" value="DUF3954"/>
    <property type="match status" value="1"/>
</dbReference>
<keyword evidence="2" id="KW-1185">Reference proteome</keyword>